<dbReference type="Gramene" id="ERN02548">
    <property type="protein sequence ID" value="ERN02548"/>
    <property type="gene ID" value="AMTR_s00083p00177180"/>
</dbReference>
<evidence type="ECO:0000313" key="2">
    <source>
        <dbReference type="EMBL" id="ERN02548.1"/>
    </source>
</evidence>
<protein>
    <submittedName>
        <fullName evidence="2">Uncharacterized protein</fullName>
    </submittedName>
</protein>
<evidence type="ECO:0000313" key="3">
    <source>
        <dbReference type="Proteomes" id="UP000017836"/>
    </source>
</evidence>
<accession>W1P3N9</accession>
<name>W1P3N9_AMBTC</name>
<gene>
    <name evidence="2" type="ORF">AMTR_s00083p00177180</name>
</gene>
<dbReference type="AlphaFoldDB" id="W1P3N9"/>
<organism evidence="2 3">
    <name type="scientific">Amborella trichopoda</name>
    <dbReference type="NCBI Taxonomy" id="13333"/>
    <lineage>
        <taxon>Eukaryota</taxon>
        <taxon>Viridiplantae</taxon>
        <taxon>Streptophyta</taxon>
        <taxon>Embryophyta</taxon>
        <taxon>Tracheophyta</taxon>
        <taxon>Spermatophyta</taxon>
        <taxon>Magnoliopsida</taxon>
        <taxon>Amborellales</taxon>
        <taxon>Amborellaceae</taxon>
        <taxon>Amborella</taxon>
    </lineage>
</organism>
<dbReference type="HOGENOM" id="CLU_1837812_0_0_1"/>
<feature type="compositionally biased region" description="Basic residues" evidence="1">
    <location>
        <begin position="56"/>
        <end position="65"/>
    </location>
</feature>
<dbReference type="EMBL" id="KI394526">
    <property type="protein sequence ID" value="ERN02548.1"/>
    <property type="molecule type" value="Genomic_DNA"/>
</dbReference>
<proteinExistence type="predicted"/>
<feature type="region of interest" description="Disordered" evidence="1">
    <location>
        <begin position="19"/>
        <end position="76"/>
    </location>
</feature>
<sequence>MANGDRDVRSRLRLRLSTRVTATKLKHSGESSNRGFRDFGKEVQGSPRNRVGSLGKGRKSPRRCQKAQGSSDSVPTVVFKHPEDFAESFQPRVAEECFDKRRFEVLGGRTVSAGCNSFFGKGMSVRYRQEVSRRSRRVIR</sequence>
<keyword evidence="3" id="KW-1185">Reference proteome</keyword>
<reference evidence="3" key="1">
    <citation type="journal article" date="2013" name="Science">
        <title>The Amborella genome and the evolution of flowering plants.</title>
        <authorList>
            <consortium name="Amborella Genome Project"/>
        </authorList>
    </citation>
    <scope>NUCLEOTIDE SEQUENCE [LARGE SCALE GENOMIC DNA]</scope>
</reference>
<evidence type="ECO:0000256" key="1">
    <source>
        <dbReference type="SAM" id="MobiDB-lite"/>
    </source>
</evidence>
<dbReference type="Proteomes" id="UP000017836">
    <property type="component" value="Unassembled WGS sequence"/>
</dbReference>